<evidence type="ECO:0000256" key="6">
    <source>
        <dbReference type="NCBIfam" id="TIGR01048"/>
    </source>
</evidence>
<dbReference type="Gene3D" id="3.20.20.10">
    <property type="entry name" value="Alanine racemase"/>
    <property type="match status" value="1"/>
</dbReference>
<keyword evidence="5 7" id="KW-0457">Lysine biosynthesis</keyword>
<dbReference type="PRINTS" id="PR01181">
    <property type="entry name" value="DAPDCRBXLASE"/>
</dbReference>
<dbReference type="Proteomes" id="UP001629214">
    <property type="component" value="Unassembled WGS sequence"/>
</dbReference>
<dbReference type="NCBIfam" id="TIGR01048">
    <property type="entry name" value="lysA"/>
    <property type="match status" value="1"/>
</dbReference>
<comment type="cofactor">
    <cofactor evidence="1 5 7">
        <name>pyridoxal 5'-phosphate</name>
        <dbReference type="ChEBI" id="CHEBI:597326"/>
    </cofactor>
</comment>
<evidence type="ECO:0000313" key="11">
    <source>
        <dbReference type="Proteomes" id="UP001629214"/>
    </source>
</evidence>
<dbReference type="InterPro" id="IPR029066">
    <property type="entry name" value="PLP-binding_barrel"/>
</dbReference>
<organism evidence="10 11">
    <name type="scientific">Herbaspirillum rhizosphaerae</name>
    <dbReference type="NCBI Taxonomy" id="346179"/>
    <lineage>
        <taxon>Bacteria</taxon>
        <taxon>Pseudomonadati</taxon>
        <taxon>Pseudomonadota</taxon>
        <taxon>Betaproteobacteria</taxon>
        <taxon>Burkholderiales</taxon>
        <taxon>Oxalobacteraceae</taxon>
        <taxon>Herbaspirillum</taxon>
    </lineage>
</organism>
<dbReference type="PRINTS" id="PR01179">
    <property type="entry name" value="ODADCRBXLASE"/>
</dbReference>
<dbReference type="InterPro" id="IPR000183">
    <property type="entry name" value="Orn/DAP/Arg_de-COase"/>
</dbReference>
<evidence type="ECO:0000256" key="3">
    <source>
        <dbReference type="ARBA" id="ARBA00022898"/>
    </source>
</evidence>
<evidence type="ECO:0000259" key="9">
    <source>
        <dbReference type="Pfam" id="PF02784"/>
    </source>
</evidence>
<evidence type="ECO:0000256" key="5">
    <source>
        <dbReference type="HAMAP-Rule" id="MF_02120"/>
    </source>
</evidence>
<dbReference type="InterPro" id="IPR022643">
    <property type="entry name" value="De-COase2_C"/>
</dbReference>
<dbReference type="InterPro" id="IPR009006">
    <property type="entry name" value="Ala_racemase/Decarboxylase_C"/>
</dbReference>
<sequence length="431" mass="46561">MSHFSYRDGVLHAENLPLNALAKQFGSPLYVYSKAALTANYSAYADACKKAGRSVDAGDGGALVCYSVKSNSNLAVLNLLGKLGSGFDIVSGGELLRVIAAGGDPRKVIFSGVGKGRDEMRLALEHDILCFNVESIPEVHRLNEVAGEVGKRARISLRVNPNVDAKTHPYISTGLKENKFGVAYEDALACYRDAAALPNIEVVGIDCHIGSQLLDDAPLLEALDKVIELIDQLEAEGIAIHHLDIGGGIGITYDDEQPVPVGDYLGRLFARVDAWRKQKYDGRAIKVMFEPGRSIVGNAGLLITEVQYLKHGETKNFAVVDAAMNDLMRPALYEAWHGVQAVQQRKDAAQTYDIVGPVCESGDWLARNRELALAPGDLLALMSAGAYGMTMASNYNTRGRAAEVLVDGDKVHLIRKRENPADLFALEAIVD</sequence>
<dbReference type="GO" id="GO:0008836">
    <property type="term" value="F:diaminopimelate decarboxylase activity"/>
    <property type="evidence" value="ECO:0007669"/>
    <property type="project" value="UniProtKB-EC"/>
</dbReference>
<feature type="binding site" evidence="5">
    <location>
        <position position="329"/>
    </location>
    <ligand>
        <name>substrate</name>
    </ligand>
</feature>
<evidence type="ECO:0000256" key="1">
    <source>
        <dbReference type="ARBA" id="ARBA00001933"/>
    </source>
</evidence>
<protein>
    <recommendedName>
        <fullName evidence="5 6">Diaminopimelate decarboxylase</fullName>
        <shortName evidence="5">DAP decarboxylase</shortName>
        <shortName evidence="5">DAPDC</shortName>
        <ecNumber evidence="5 6">4.1.1.20</ecNumber>
    </recommendedName>
</protein>
<feature type="binding site" evidence="5">
    <location>
        <position position="360"/>
    </location>
    <ligand>
        <name>substrate</name>
    </ligand>
</feature>
<comment type="caution">
    <text evidence="10">The sequence shown here is derived from an EMBL/GenBank/DDBJ whole genome shotgun (WGS) entry which is preliminary data.</text>
</comment>
<evidence type="ECO:0000256" key="4">
    <source>
        <dbReference type="ARBA" id="ARBA00023239"/>
    </source>
</evidence>
<dbReference type="PANTHER" id="PTHR43727:SF2">
    <property type="entry name" value="GROUP IV DECARBOXYLASE"/>
    <property type="match status" value="1"/>
</dbReference>
<comment type="subunit">
    <text evidence="5">Homodimer.</text>
</comment>
<gene>
    <name evidence="5 10" type="primary">lysA</name>
    <name evidence="10" type="ORF">PQR63_00135</name>
</gene>
<dbReference type="EC" id="4.1.1.20" evidence="5 6"/>
<dbReference type="SUPFAM" id="SSF50621">
    <property type="entry name" value="Alanine racemase C-terminal domain-like"/>
    <property type="match status" value="1"/>
</dbReference>
<comment type="function">
    <text evidence="5">Specifically catalyzes the decarboxylation of meso-diaminopimelate (meso-DAP) to L-lysine.</text>
</comment>
<keyword evidence="11" id="KW-1185">Reference proteome</keyword>
<dbReference type="SUPFAM" id="SSF51419">
    <property type="entry name" value="PLP-binding barrel"/>
    <property type="match status" value="1"/>
</dbReference>
<accession>A0ABW8Z0M5</accession>
<dbReference type="EMBL" id="JAQQFR010000001">
    <property type="protein sequence ID" value="MFL9876772.1"/>
    <property type="molecule type" value="Genomic_DNA"/>
</dbReference>
<evidence type="ECO:0000259" key="8">
    <source>
        <dbReference type="Pfam" id="PF00278"/>
    </source>
</evidence>
<comment type="pathway">
    <text evidence="5 7">Amino-acid biosynthesis; L-lysine biosynthesis via DAP pathway; L-lysine from DL-2,6-diaminopimelate: step 1/1.</text>
</comment>
<dbReference type="CDD" id="cd06828">
    <property type="entry name" value="PLPDE_III_DapDC"/>
    <property type="match status" value="1"/>
</dbReference>
<keyword evidence="4 5" id="KW-0456">Lyase</keyword>
<feature type="binding site" evidence="5">
    <location>
        <position position="387"/>
    </location>
    <ligand>
        <name>substrate</name>
    </ligand>
</feature>
<feature type="binding site" evidence="5">
    <location>
        <position position="248"/>
    </location>
    <ligand>
        <name>pyridoxal 5'-phosphate</name>
        <dbReference type="ChEBI" id="CHEBI:597326"/>
    </ligand>
</feature>
<feature type="domain" description="Orn/DAP/Arg decarboxylase 2 C-terminal" evidence="8">
    <location>
        <begin position="30"/>
        <end position="385"/>
    </location>
</feature>
<evidence type="ECO:0000256" key="7">
    <source>
        <dbReference type="RuleBase" id="RU003738"/>
    </source>
</evidence>
<dbReference type="InterPro" id="IPR002986">
    <property type="entry name" value="DAP_deCOOHase_LysA"/>
</dbReference>
<dbReference type="PANTHER" id="PTHR43727">
    <property type="entry name" value="DIAMINOPIMELATE DECARBOXYLASE"/>
    <property type="match status" value="1"/>
</dbReference>
<keyword evidence="2 5" id="KW-0210">Decarboxylase</keyword>
<name>A0ABW8Z0M5_9BURK</name>
<dbReference type="HAMAP" id="MF_02120">
    <property type="entry name" value="LysA"/>
    <property type="match status" value="1"/>
</dbReference>
<dbReference type="Gene3D" id="2.40.37.10">
    <property type="entry name" value="Lyase, Ornithine Decarboxylase, Chain A, domain 1"/>
    <property type="match status" value="1"/>
</dbReference>
<keyword evidence="5" id="KW-0028">Amino-acid biosynthesis</keyword>
<feature type="binding site" evidence="5">
    <location>
        <position position="387"/>
    </location>
    <ligand>
        <name>pyridoxal 5'-phosphate</name>
        <dbReference type="ChEBI" id="CHEBI:597326"/>
    </ligand>
</feature>
<feature type="binding site" evidence="5">
    <location>
        <position position="333"/>
    </location>
    <ligand>
        <name>substrate</name>
    </ligand>
</feature>
<feature type="modified residue" description="N6-(pyridoxal phosphate)lysine" evidence="5">
    <location>
        <position position="69"/>
    </location>
</feature>
<reference evidence="10 11" key="1">
    <citation type="journal article" date="2024" name="Chem. Sci.">
        <title>Discovery of megapolipeptins by genome mining of a Burkholderiales bacteria collection.</title>
        <authorList>
            <person name="Paulo B.S."/>
            <person name="Recchia M.J.J."/>
            <person name="Lee S."/>
            <person name="Fergusson C.H."/>
            <person name="Romanowski S.B."/>
            <person name="Hernandez A."/>
            <person name="Krull N."/>
            <person name="Liu D.Y."/>
            <person name="Cavanagh H."/>
            <person name="Bos A."/>
            <person name="Gray C.A."/>
            <person name="Murphy B.T."/>
            <person name="Linington R.G."/>
            <person name="Eustaquio A.S."/>
        </authorList>
    </citation>
    <scope>NUCLEOTIDE SEQUENCE [LARGE SCALE GENOMIC DNA]</scope>
    <source>
        <strain evidence="10 11">RL21-008-BIB-B</strain>
    </source>
</reference>
<dbReference type="RefSeq" id="WP_408164620.1">
    <property type="nucleotide sequence ID" value="NZ_JAQQFR010000001.1"/>
</dbReference>
<keyword evidence="3 5" id="KW-0663">Pyridoxal phosphate</keyword>
<feature type="domain" description="Orn/DAP/Arg decarboxylase 2 N-terminal" evidence="9">
    <location>
        <begin position="62"/>
        <end position="296"/>
    </location>
</feature>
<evidence type="ECO:0000313" key="10">
    <source>
        <dbReference type="EMBL" id="MFL9876772.1"/>
    </source>
</evidence>
<dbReference type="InterPro" id="IPR022644">
    <property type="entry name" value="De-COase2_N"/>
</dbReference>
<feature type="binding site" evidence="5">
    <location>
        <position position="293"/>
    </location>
    <ligand>
        <name>substrate</name>
    </ligand>
</feature>
<feature type="binding site" evidence="5">
    <location>
        <begin position="290"/>
        <end position="293"/>
    </location>
    <ligand>
        <name>pyridoxal 5'-phosphate</name>
        <dbReference type="ChEBI" id="CHEBI:597326"/>
    </ligand>
</feature>
<comment type="catalytic activity">
    <reaction evidence="5 7">
        <text>meso-2,6-diaminopimelate + H(+) = L-lysine + CO2</text>
        <dbReference type="Rhea" id="RHEA:15101"/>
        <dbReference type="ChEBI" id="CHEBI:15378"/>
        <dbReference type="ChEBI" id="CHEBI:16526"/>
        <dbReference type="ChEBI" id="CHEBI:32551"/>
        <dbReference type="ChEBI" id="CHEBI:57791"/>
        <dbReference type="EC" id="4.1.1.20"/>
    </reaction>
</comment>
<comment type="similarity">
    <text evidence="5">Belongs to the Orn/Lys/Arg decarboxylase class-II family. LysA subfamily.</text>
</comment>
<proteinExistence type="inferred from homology"/>
<dbReference type="Pfam" id="PF02784">
    <property type="entry name" value="Orn_Arg_deC_N"/>
    <property type="match status" value="1"/>
</dbReference>
<dbReference type="Pfam" id="PF00278">
    <property type="entry name" value="Orn_DAP_Arg_deC"/>
    <property type="match status" value="1"/>
</dbReference>
<evidence type="ECO:0000256" key="2">
    <source>
        <dbReference type="ARBA" id="ARBA00022793"/>
    </source>
</evidence>